<dbReference type="InterPro" id="IPR038363">
    <property type="entry name" value="LepA_C_sf"/>
</dbReference>
<keyword evidence="7 8" id="KW-0472">Membrane</keyword>
<dbReference type="Gene3D" id="3.30.70.2570">
    <property type="entry name" value="Elongation factor 4, C-terminal domain"/>
    <property type="match status" value="1"/>
</dbReference>
<evidence type="ECO:0000259" key="9">
    <source>
        <dbReference type="PROSITE" id="PS51722"/>
    </source>
</evidence>
<keyword evidence="6 8" id="KW-0342">GTP-binding</keyword>
<evidence type="ECO:0000256" key="8">
    <source>
        <dbReference type="HAMAP-Rule" id="MF_00071"/>
    </source>
</evidence>
<comment type="subcellular location">
    <subcellularLocation>
        <location evidence="8">Cell membrane</location>
        <topology evidence="8">Peripheral membrane protein</topology>
        <orientation evidence="8">Cytoplasmic side</orientation>
    </subcellularLocation>
</comment>
<feature type="binding site" evidence="8">
    <location>
        <begin position="23"/>
        <end position="28"/>
    </location>
    <ligand>
        <name>GTP</name>
        <dbReference type="ChEBI" id="CHEBI:37565"/>
    </ligand>
</feature>
<evidence type="ECO:0000256" key="6">
    <source>
        <dbReference type="ARBA" id="ARBA00023134"/>
    </source>
</evidence>
<dbReference type="PANTHER" id="PTHR43512:SF4">
    <property type="entry name" value="TRANSLATION FACTOR GUF1 HOMOLOG, CHLOROPLASTIC"/>
    <property type="match status" value="1"/>
</dbReference>
<dbReference type="EC" id="3.6.5.n1" evidence="8"/>
<dbReference type="InterPro" id="IPR013842">
    <property type="entry name" value="LepA_CTD"/>
</dbReference>
<gene>
    <name evidence="8 10" type="primary">lepA</name>
    <name evidence="10" type="ORF">OC680_01950</name>
</gene>
<dbReference type="EMBL" id="JAOSID010000009">
    <property type="protein sequence ID" value="MDO8168234.1"/>
    <property type="molecule type" value="Genomic_DNA"/>
</dbReference>
<proteinExistence type="inferred from homology"/>
<accession>A0ABT9DFF6</accession>
<dbReference type="InterPro" id="IPR000795">
    <property type="entry name" value="T_Tr_GTP-bd_dom"/>
</dbReference>
<organism evidence="10 11">
    <name type="scientific">Candidatus Phytoplasma melaleucae</name>
    <dbReference type="NCBI Taxonomy" id="2982630"/>
    <lineage>
        <taxon>Bacteria</taxon>
        <taxon>Bacillati</taxon>
        <taxon>Mycoplasmatota</taxon>
        <taxon>Mollicutes</taxon>
        <taxon>Acholeplasmatales</taxon>
        <taxon>Acholeplasmataceae</taxon>
        <taxon>Candidatus Phytoplasma</taxon>
    </lineage>
</organism>
<dbReference type="InterPro" id="IPR027417">
    <property type="entry name" value="P-loop_NTPase"/>
</dbReference>
<dbReference type="Gene3D" id="3.30.70.870">
    <property type="entry name" value="Elongation Factor G (Translational Gtpase), domain 3"/>
    <property type="match status" value="1"/>
</dbReference>
<dbReference type="CDD" id="cd03709">
    <property type="entry name" value="lepA_C"/>
    <property type="match status" value="1"/>
</dbReference>
<dbReference type="InterPro" id="IPR035647">
    <property type="entry name" value="EFG_III/V"/>
</dbReference>
<dbReference type="SMART" id="SM00838">
    <property type="entry name" value="EFG_C"/>
    <property type="match status" value="1"/>
</dbReference>
<sequence>MNLEKINARQRKIRNFSIIAHVDHGKSTLADRILEVTNTVDKRTMKPQFLDSMELEKERGITIKLNTVKIIYQAKNNTEYIMNLIDTPGHSDFRYEVSRSLAACEGALLIIDATQGIQSQTISNLDLALENNLTIIPVLNKADLPNADIIKTKKEVKEILGLDPDSVIIASGKTGLGITDILERIVADIKYPQGNVQAPLQALIFDSNFSNYKGVIPYIKIVNGLIKKGDQIRFMTSNAVYEVMEVGIFHPQPVIKNFLFTGDVGYLTAFIKNIDSVKIGDTITLKKNSMAQPLPGYRTVNPVVFCGLYPSETNKYEHLREALKKLKLSDSSLVYEKENSNILGMGFRIGFLGLLHMEIIKERIIREFNIEVIITAPSVIVHVYTKQNHRIIIDNLSKWPHNQSIEKIEEPYVQALITCPEIYIGSIMEISQNKRGRLQNIQYLNNQKTTLTYLLPFSEILYDYFDKLKSATKGYATFDYEMDLYYPSDLKKMDILLNSEIIDALSFIVHADYAYVKAKIICRKLKELIPQQMFEIIIQASLGKKIITRETIKALRKNVTGKCDGGDISRKKKLLDKQKKGKKKMKVLGKVKLPQKAFLAIIAANKNIKY</sequence>
<dbReference type="Pfam" id="PF00009">
    <property type="entry name" value="GTP_EFTU"/>
    <property type="match status" value="1"/>
</dbReference>
<dbReference type="InterPro" id="IPR004161">
    <property type="entry name" value="EFTu-like_2"/>
</dbReference>
<dbReference type="Pfam" id="PF03144">
    <property type="entry name" value="GTP_EFTU_D2"/>
    <property type="match status" value="1"/>
</dbReference>
<comment type="similarity">
    <text evidence="1 8">Belongs to the TRAFAC class translation factor GTPase superfamily. Classic translation factor GTPase family. LepA subfamily.</text>
</comment>
<evidence type="ECO:0000313" key="10">
    <source>
        <dbReference type="EMBL" id="MDO8168234.1"/>
    </source>
</evidence>
<keyword evidence="4 8" id="KW-0378">Hydrolase</keyword>
<dbReference type="InterPro" id="IPR031157">
    <property type="entry name" value="G_TR_CS"/>
</dbReference>
<dbReference type="InterPro" id="IPR000640">
    <property type="entry name" value="EFG_V-like"/>
</dbReference>
<dbReference type="SUPFAM" id="SSF54980">
    <property type="entry name" value="EF-G C-terminal domain-like"/>
    <property type="match status" value="2"/>
</dbReference>
<dbReference type="Pfam" id="PF00679">
    <property type="entry name" value="EFG_C"/>
    <property type="match status" value="1"/>
</dbReference>
<dbReference type="SUPFAM" id="SSF52540">
    <property type="entry name" value="P-loop containing nucleoside triphosphate hydrolases"/>
    <property type="match status" value="1"/>
</dbReference>
<evidence type="ECO:0000256" key="5">
    <source>
        <dbReference type="ARBA" id="ARBA00022917"/>
    </source>
</evidence>
<dbReference type="NCBIfam" id="TIGR01393">
    <property type="entry name" value="lepA"/>
    <property type="match status" value="1"/>
</dbReference>
<keyword evidence="5 8" id="KW-0648">Protein biosynthesis</keyword>
<name>A0ABT9DFF6_9MOLU</name>
<keyword evidence="3 8" id="KW-0547">Nucleotide-binding</keyword>
<dbReference type="CDD" id="cd01890">
    <property type="entry name" value="LepA"/>
    <property type="match status" value="1"/>
</dbReference>
<reference evidence="10 11" key="1">
    <citation type="journal article" date="2023" name="Int. J. Syst. Evol. Microbiol.">
        <title>The observation of taxonomic boundaries for the 16SrII and 16SrXXV phytoplasmas using genome-based delimitation.</title>
        <authorList>
            <person name="Rodrigues Jardim B."/>
            <person name="Tran-Nguyen L.T.T."/>
            <person name="Gambley C."/>
            <person name="Al-Sadi A.M."/>
            <person name="Al-Subhi A.M."/>
            <person name="Foissac X."/>
            <person name="Salar P."/>
            <person name="Cai H."/>
            <person name="Yang J.Y."/>
            <person name="Davis R."/>
            <person name="Jones L."/>
            <person name="Rodoni B."/>
            <person name="Constable F.E."/>
        </authorList>
    </citation>
    <scope>NUCLEOTIDE SEQUENCE [LARGE SCALE GENOMIC DNA]</scope>
    <source>
        <strain evidence="10">BAWM-155c</strain>
    </source>
</reference>
<dbReference type="GO" id="GO:0016787">
    <property type="term" value="F:hydrolase activity"/>
    <property type="evidence" value="ECO:0007669"/>
    <property type="project" value="UniProtKB-KW"/>
</dbReference>
<keyword evidence="11" id="KW-1185">Reference proteome</keyword>
<evidence type="ECO:0000256" key="3">
    <source>
        <dbReference type="ARBA" id="ARBA00022741"/>
    </source>
</evidence>
<dbReference type="InterPro" id="IPR006297">
    <property type="entry name" value="EF-4"/>
</dbReference>
<dbReference type="Gene3D" id="2.40.30.10">
    <property type="entry name" value="Translation factors"/>
    <property type="match status" value="1"/>
</dbReference>
<dbReference type="PRINTS" id="PR00315">
    <property type="entry name" value="ELONGATNFCT"/>
</dbReference>
<evidence type="ECO:0000256" key="1">
    <source>
        <dbReference type="ARBA" id="ARBA00005454"/>
    </source>
</evidence>
<comment type="function">
    <text evidence="8">Required for accurate and efficient protein synthesis under certain stress conditions. May act as a fidelity factor of the translation reaction, by catalyzing a one-codon backward translocation of tRNAs on improperly translocated ribosomes. Back-translocation proceeds from a post-translocation (POST) complex to a pre-translocation (PRE) complex, thus giving elongation factor G a second chance to translocate the tRNAs correctly. Binds to ribosomes in a GTP-dependent manner.</text>
</comment>
<dbReference type="CDD" id="cd16260">
    <property type="entry name" value="EF4_III"/>
    <property type="match status" value="1"/>
</dbReference>
<feature type="binding site" evidence="8">
    <location>
        <begin position="140"/>
        <end position="143"/>
    </location>
    <ligand>
        <name>GTP</name>
        <dbReference type="ChEBI" id="CHEBI:37565"/>
    </ligand>
</feature>
<evidence type="ECO:0000256" key="2">
    <source>
        <dbReference type="ARBA" id="ARBA00022475"/>
    </source>
</evidence>
<dbReference type="PANTHER" id="PTHR43512">
    <property type="entry name" value="TRANSLATION FACTOR GUF1-RELATED"/>
    <property type="match status" value="1"/>
</dbReference>
<dbReference type="InterPro" id="IPR035654">
    <property type="entry name" value="LepA_IV"/>
</dbReference>
<dbReference type="Gene3D" id="3.40.50.300">
    <property type="entry name" value="P-loop containing nucleotide triphosphate hydrolases"/>
    <property type="match status" value="1"/>
</dbReference>
<protein>
    <recommendedName>
        <fullName evidence="8">Elongation factor 4</fullName>
        <shortName evidence="8">EF-4</shortName>
        <ecNumber evidence="8">3.6.5.n1</ecNumber>
    </recommendedName>
    <alternativeName>
        <fullName evidence="8">Ribosomal back-translocase LepA</fullName>
    </alternativeName>
</protein>
<dbReference type="PROSITE" id="PS51722">
    <property type="entry name" value="G_TR_2"/>
    <property type="match status" value="1"/>
</dbReference>
<dbReference type="Proteomes" id="UP001172036">
    <property type="component" value="Unassembled WGS sequence"/>
</dbReference>
<evidence type="ECO:0000313" key="11">
    <source>
        <dbReference type="Proteomes" id="UP001172036"/>
    </source>
</evidence>
<dbReference type="HAMAP" id="MF_00071">
    <property type="entry name" value="LepA"/>
    <property type="match status" value="1"/>
</dbReference>
<dbReference type="NCBIfam" id="TIGR00231">
    <property type="entry name" value="small_GTP"/>
    <property type="match status" value="1"/>
</dbReference>
<dbReference type="Pfam" id="PF06421">
    <property type="entry name" value="LepA_C"/>
    <property type="match status" value="1"/>
</dbReference>
<dbReference type="CDD" id="cd03699">
    <property type="entry name" value="EF4_II"/>
    <property type="match status" value="1"/>
</dbReference>
<dbReference type="PROSITE" id="PS00301">
    <property type="entry name" value="G_TR_1"/>
    <property type="match status" value="1"/>
</dbReference>
<dbReference type="Gene3D" id="3.30.70.240">
    <property type="match status" value="1"/>
</dbReference>
<comment type="caution">
    <text evidence="10">The sequence shown here is derived from an EMBL/GenBank/DDBJ whole genome shotgun (WGS) entry which is preliminary data.</text>
</comment>
<keyword evidence="10" id="KW-0251">Elongation factor</keyword>
<evidence type="ECO:0000256" key="4">
    <source>
        <dbReference type="ARBA" id="ARBA00022801"/>
    </source>
</evidence>
<dbReference type="InterPro" id="IPR005225">
    <property type="entry name" value="Small_GTP-bd"/>
</dbReference>
<evidence type="ECO:0000256" key="7">
    <source>
        <dbReference type="ARBA" id="ARBA00023136"/>
    </source>
</evidence>
<dbReference type="GO" id="GO:0003746">
    <property type="term" value="F:translation elongation factor activity"/>
    <property type="evidence" value="ECO:0007669"/>
    <property type="project" value="UniProtKB-KW"/>
</dbReference>
<comment type="catalytic activity">
    <reaction evidence="8">
        <text>GTP + H2O = GDP + phosphate + H(+)</text>
        <dbReference type="Rhea" id="RHEA:19669"/>
        <dbReference type="ChEBI" id="CHEBI:15377"/>
        <dbReference type="ChEBI" id="CHEBI:15378"/>
        <dbReference type="ChEBI" id="CHEBI:37565"/>
        <dbReference type="ChEBI" id="CHEBI:43474"/>
        <dbReference type="ChEBI" id="CHEBI:58189"/>
        <dbReference type="EC" id="3.6.5.n1"/>
    </reaction>
</comment>
<feature type="domain" description="Tr-type G" evidence="9">
    <location>
        <begin position="11"/>
        <end position="193"/>
    </location>
</feature>
<keyword evidence="2 8" id="KW-1003">Cell membrane</keyword>